<accession>A0A7X4LJ12</accession>
<dbReference type="AlphaFoldDB" id="A0A7X4LJ12"/>
<comment type="caution">
    <text evidence="8">The sequence shown here is derived from an EMBL/GenBank/DDBJ whole genome shotgun (WGS) entry which is preliminary data.</text>
</comment>
<dbReference type="NCBIfam" id="TIGR02937">
    <property type="entry name" value="sigma70-ECF"/>
    <property type="match status" value="1"/>
</dbReference>
<evidence type="ECO:0000259" key="7">
    <source>
        <dbReference type="Pfam" id="PF08281"/>
    </source>
</evidence>
<proteinExistence type="inferred from homology"/>
<keyword evidence="4" id="KW-0238">DNA-binding</keyword>
<dbReference type="PANTHER" id="PTHR43133:SF8">
    <property type="entry name" value="RNA POLYMERASE SIGMA FACTOR HI_1459-RELATED"/>
    <property type="match status" value="1"/>
</dbReference>
<evidence type="ECO:0000313" key="9">
    <source>
        <dbReference type="Proteomes" id="UP000462621"/>
    </source>
</evidence>
<dbReference type="Pfam" id="PF04542">
    <property type="entry name" value="Sigma70_r2"/>
    <property type="match status" value="1"/>
</dbReference>
<dbReference type="EMBL" id="WEKT01000005">
    <property type="protein sequence ID" value="MZI92536.1"/>
    <property type="molecule type" value="Genomic_DNA"/>
</dbReference>
<dbReference type="InterPro" id="IPR013325">
    <property type="entry name" value="RNA_pol_sigma_r2"/>
</dbReference>
<dbReference type="SUPFAM" id="SSF88946">
    <property type="entry name" value="Sigma2 domain of RNA polymerase sigma factors"/>
    <property type="match status" value="1"/>
</dbReference>
<evidence type="ECO:0000256" key="3">
    <source>
        <dbReference type="ARBA" id="ARBA00023082"/>
    </source>
</evidence>
<sequence length="177" mass="21220">MLRFAILQIKDTQLAEDAVQEAMFAAFQHREKFSRKAALKTWVFAILKNKLIDILRKERRFTAAEDLAEGKGLHGDELLEKLFSDNGHWQKAERPVQWQEPEQYMENDHFWRIFDTCLRMMPENYSRLFMMREFLELDSDEICSNEAISGNHLNVTLYRARIRLRECLEIRWFSKES</sequence>
<dbReference type="InterPro" id="IPR013324">
    <property type="entry name" value="RNA_pol_sigma_r3/r4-like"/>
</dbReference>
<dbReference type="InterPro" id="IPR013249">
    <property type="entry name" value="RNA_pol_sigma70_r4_t2"/>
</dbReference>
<dbReference type="Proteomes" id="UP000462621">
    <property type="component" value="Unassembled WGS sequence"/>
</dbReference>
<organism evidence="8 9">
    <name type="scientific">Vibrio eleionomae</name>
    <dbReference type="NCBI Taxonomy" id="2653505"/>
    <lineage>
        <taxon>Bacteria</taxon>
        <taxon>Pseudomonadati</taxon>
        <taxon>Pseudomonadota</taxon>
        <taxon>Gammaproteobacteria</taxon>
        <taxon>Vibrionales</taxon>
        <taxon>Vibrionaceae</taxon>
        <taxon>Vibrio</taxon>
    </lineage>
</organism>
<keyword evidence="5" id="KW-0804">Transcription</keyword>
<dbReference type="InterPro" id="IPR007627">
    <property type="entry name" value="RNA_pol_sigma70_r2"/>
</dbReference>
<name>A0A7X4LJ12_9VIBR</name>
<dbReference type="InterPro" id="IPR014284">
    <property type="entry name" value="RNA_pol_sigma-70_dom"/>
</dbReference>
<evidence type="ECO:0000256" key="5">
    <source>
        <dbReference type="ARBA" id="ARBA00023163"/>
    </source>
</evidence>
<dbReference type="InterPro" id="IPR036388">
    <property type="entry name" value="WH-like_DNA-bd_sf"/>
</dbReference>
<dbReference type="Pfam" id="PF08281">
    <property type="entry name" value="Sigma70_r4_2"/>
    <property type="match status" value="1"/>
</dbReference>
<gene>
    <name evidence="8" type="ORF">F9817_04865</name>
</gene>
<dbReference type="PANTHER" id="PTHR43133">
    <property type="entry name" value="RNA POLYMERASE ECF-TYPE SIGMA FACTO"/>
    <property type="match status" value="1"/>
</dbReference>
<keyword evidence="2" id="KW-0805">Transcription regulation</keyword>
<dbReference type="InterPro" id="IPR039425">
    <property type="entry name" value="RNA_pol_sigma-70-like"/>
</dbReference>
<dbReference type="GO" id="GO:0003677">
    <property type="term" value="F:DNA binding"/>
    <property type="evidence" value="ECO:0007669"/>
    <property type="project" value="UniProtKB-KW"/>
</dbReference>
<protein>
    <submittedName>
        <fullName evidence="8">Sigma-70 family RNA polymerase sigma factor</fullName>
    </submittedName>
</protein>
<evidence type="ECO:0000259" key="6">
    <source>
        <dbReference type="Pfam" id="PF04542"/>
    </source>
</evidence>
<keyword evidence="9" id="KW-1185">Reference proteome</keyword>
<comment type="similarity">
    <text evidence="1">Belongs to the sigma-70 factor family. ECF subfamily.</text>
</comment>
<dbReference type="Gene3D" id="1.10.10.10">
    <property type="entry name" value="Winged helix-like DNA-binding domain superfamily/Winged helix DNA-binding domain"/>
    <property type="match status" value="1"/>
</dbReference>
<evidence type="ECO:0000313" key="8">
    <source>
        <dbReference type="EMBL" id="MZI92536.1"/>
    </source>
</evidence>
<evidence type="ECO:0000256" key="1">
    <source>
        <dbReference type="ARBA" id="ARBA00010641"/>
    </source>
</evidence>
<evidence type="ECO:0000256" key="4">
    <source>
        <dbReference type="ARBA" id="ARBA00023125"/>
    </source>
</evidence>
<dbReference type="InterPro" id="IPR014289">
    <property type="entry name" value="RNA_pol_sigma-24-rel"/>
</dbReference>
<feature type="domain" description="RNA polymerase sigma factor 70 region 4 type 2" evidence="7">
    <location>
        <begin position="113"/>
        <end position="164"/>
    </location>
</feature>
<dbReference type="Gene3D" id="1.10.1740.10">
    <property type="match status" value="1"/>
</dbReference>
<dbReference type="NCBIfam" id="TIGR02943">
    <property type="entry name" value="Sig70_famx1"/>
    <property type="match status" value="1"/>
</dbReference>
<dbReference type="GO" id="GO:0016987">
    <property type="term" value="F:sigma factor activity"/>
    <property type="evidence" value="ECO:0007669"/>
    <property type="project" value="UniProtKB-KW"/>
</dbReference>
<keyword evidence="3" id="KW-0731">Sigma factor</keyword>
<reference evidence="8 9" key="1">
    <citation type="submission" date="2019-10" db="EMBL/GenBank/DDBJ databases">
        <title>Vibrio sp. nov. isolated from a shrimp pond.</title>
        <authorList>
            <person name="Gomez-Gil B."/>
            <person name="Enciso-Ibarra J."/>
            <person name="Enciso-Ibarra K."/>
            <person name="Bolan-Mejia C."/>
        </authorList>
    </citation>
    <scope>NUCLEOTIDE SEQUENCE [LARGE SCALE GENOMIC DNA]</scope>
    <source>
        <strain evidence="8 9">CAIM 722</strain>
    </source>
</reference>
<feature type="domain" description="RNA polymerase sigma-70 region 2" evidence="6">
    <location>
        <begin position="10"/>
        <end position="60"/>
    </location>
</feature>
<dbReference type="GO" id="GO:0006352">
    <property type="term" value="P:DNA-templated transcription initiation"/>
    <property type="evidence" value="ECO:0007669"/>
    <property type="project" value="InterPro"/>
</dbReference>
<dbReference type="SUPFAM" id="SSF88659">
    <property type="entry name" value="Sigma3 and sigma4 domains of RNA polymerase sigma factors"/>
    <property type="match status" value="1"/>
</dbReference>
<evidence type="ECO:0000256" key="2">
    <source>
        <dbReference type="ARBA" id="ARBA00023015"/>
    </source>
</evidence>